<dbReference type="RefSeq" id="WP_167986911.1">
    <property type="nucleotide sequence ID" value="NZ_JAATEJ010000039.1"/>
</dbReference>
<dbReference type="EMBL" id="JAATEJ010000039">
    <property type="protein sequence ID" value="NJP48087.1"/>
    <property type="molecule type" value="Genomic_DNA"/>
</dbReference>
<keyword evidence="3" id="KW-1185">Reference proteome</keyword>
<proteinExistence type="predicted"/>
<feature type="region of interest" description="Disordered" evidence="1">
    <location>
        <begin position="1"/>
        <end position="22"/>
    </location>
</feature>
<comment type="caution">
    <text evidence="2">The sequence shown here is derived from an EMBL/GenBank/DDBJ whole genome shotgun (WGS) entry which is preliminary data.</text>
</comment>
<organism evidence="2 3">
    <name type="scientific">Actinacidiphila epipremni</name>
    <dbReference type="NCBI Taxonomy" id="2053013"/>
    <lineage>
        <taxon>Bacteria</taxon>
        <taxon>Bacillati</taxon>
        <taxon>Actinomycetota</taxon>
        <taxon>Actinomycetes</taxon>
        <taxon>Kitasatosporales</taxon>
        <taxon>Streptomycetaceae</taxon>
        <taxon>Actinacidiphila</taxon>
    </lineage>
</organism>
<accession>A0ABX0ZZD9</accession>
<gene>
    <name evidence="2" type="ORF">HCN08_32495</name>
</gene>
<evidence type="ECO:0000313" key="2">
    <source>
        <dbReference type="EMBL" id="NJP48087.1"/>
    </source>
</evidence>
<evidence type="ECO:0000256" key="1">
    <source>
        <dbReference type="SAM" id="MobiDB-lite"/>
    </source>
</evidence>
<dbReference type="Proteomes" id="UP000734511">
    <property type="component" value="Unassembled WGS sequence"/>
</dbReference>
<reference evidence="2 3" key="1">
    <citation type="submission" date="2020-03" db="EMBL/GenBank/DDBJ databases">
        <title>WGS of actinomycetes isolated from Thailand.</title>
        <authorList>
            <person name="Thawai C."/>
        </authorList>
    </citation>
    <scope>NUCLEOTIDE SEQUENCE [LARGE SCALE GENOMIC DNA]</scope>
    <source>
        <strain evidence="2 3">PRB2-1</strain>
    </source>
</reference>
<protein>
    <submittedName>
        <fullName evidence="2">Uncharacterized protein</fullName>
    </submittedName>
</protein>
<sequence length="166" mass="18511">MSPSRSSDSPPAPQPGVPPRPPAEVRAALLALDRPGTPCTVRDGGPEGVDVVAEFVLVKLTKDGLFGRRQYCESFQVQLRLVPESYEVRAVDVHTEYTLSGDKPRRRTTSRSRGQLRKKLVGYEFTPGTRERRETYRFDSHDLKAALQHAVAAGGWTWHPVTFGRL</sequence>
<evidence type="ECO:0000313" key="3">
    <source>
        <dbReference type="Proteomes" id="UP000734511"/>
    </source>
</evidence>
<feature type="compositionally biased region" description="Pro residues" evidence="1">
    <location>
        <begin position="10"/>
        <end position="22"/>
    </location>
</feature>
<name>A0ABX0ZZD9_9ACTN</name>